<accession>A0A1H1R0A5</accession>
<dbReference type="PANTHER" id="PTHR12526">
    <property type="entry name" value="GLYCOSYLTRANSFERASE"/>
    <property type="match status" value="1"/>
</dbReference>
<reference evidence="6" key="1">
    <citation type="submission" date="2016-10" db="EMBL/GenBank/DDBJ databases">
        <authorList>
            <person name="Varghese N."/>
            <person name="Submissions S."/>
        </authorList>
    </citation>
    <scope>NUCLEOTIDE SEQUENCE [LARGE SCALE GENOMIC DNA]</scope>
    <source>
        <strain evidence="6">DSM 22127</strain>
    </source>
</reference>
<dbReference type="EMBL" id="LT629757">
    <property type="protein sequence ID" value="SDS29082.1"/>
    <property type="molecule type" value="Genomic_DNA"/>
</dbReference>
<keyword evidence="6" id="KW-1185">Reference proteome</keyword>
<keyword evidence="1" id="KW-0328">Glycosyltransferase</keyword>
<feature type="domain" description="Glycosyltransferase subfamily 4-like N-terminal" evidence="4">
    <location>
        <begin position="20"/>
        <end position="177"/>
    </location>
</feature>
<name>A0A1H1R0A5_9ACTN</name>
<dbReference type="Pfam" id="PF13439">
    <property type="entry name" value="Glyco_transf_4"/>
    <property type="match status" value="1"/>
</dbReference>
<evidence type="ECO:0000313" key="5">
    <source>
        <dbReference type="EMBL" id="SDS29082.1"/>
    </source>
</evidence>
<dbReference type="GO" id="GO:0016757">
    <property type="term" value="F:glycosyltransferase activity"/>
    <property type="evidence" value="ECO:0007669"/>
    <property type="project" value="UniProtKB-KW"/>
</dbReference>
<evidence type="ECO:0000259" key="4">
    <source>
        <dbReference type="Pfam" id="PF13439"/>
    </source>
</evidence>
<evidence type="ECO:0000256" key="2">
    <source>
        <dbReference type="ARBA" id="ARBA00022679"/>
    </source>
</evidence>
<dbReference type="PANTHER" id="PTHR12526:SF595">
    <property type="entry name" value="BLL5217 PROTEIN"/>
    <property type="match status" value="1"/>
</dbReference>
<dbReference type="AlphaFoldDB" id="A0A1H1R0A5"/>
<keyword evidence="2 5" id="KW-0808">Transferase</keyword>
<evidence type="ECO:0000256" key="1">
    <source>
        <dbReference type="ARBA" id="ARBA00022676"/>
    </source>
</evidence>
<evidence type="ECO:0000313" key="6">
    <source>
        <dbReference type="Proteomes" id="UP000198859"/>
    </source>
</evidence>
<dbReference type="Pfam" id="PF00534">
    <property type="entry name" value="Glycos_transf_1"/>
    <property type="match status" value="1"/>
</dbReference>
<dbReference type="STRING" id="642780.SAMN04488570_1552"/>
<feature type="domain" description="Glycosyl transferase family 1" evidence="3">
    <location>
        <begin position="189"/>
        <end position="323"/>
    </location>
</feature>
<dbReference type="Proteomes" id="UP000198859">
    <property type="component" value="Chromosome I"/>
</dbReference>
<dbReference type="Gene3D" id="3.40.50.2000">
    <property type="entry name" value="Glycogen Phosphorylase B"/>
    <property type="match status" value="2"/>
</dbReference>
<dbReference type="OrthoDB" id="9809227at2"/>
<sequence length="357" mass="38067">MSLHVCLVASSRFPVAEPFMGGLEAHTHALATALLRRGHRVSVFAGAGSDPRLDVTALEVARFDSSPAARADVGSRPEQWMQEHHAYLDLMLGLASGRHGHVDVIHNNSLHHLPVAMSRSLPAPVLTTLHTPPIAWLESAAAFAAPDAQFVAVSDHLAGSWGHVVRAQTIHNGIDTTTWRPGPGGDRAVWSGRLVAEKAPHEAIDAARRAGVPLDLAGPVHDPAYVEAQVLPRLGDDVRYLGHLAAAELRDLVGRAAVAVVTPDWDEPFGLVAAEALACGTPVAAYDRGALREILTPEVGRLAPGGDVELLAEAIREARTLNRHAARRRAVDHFDVEVMVDRYEQAYHLAAGLPGAA</sequence>
<dbReference type="SUPFAM" id="SSF53756">
    <property type="entry name" value="UDP-Glycosyltransferase/glycogen phosphorylase"/>
    <property type="match status" value="1"/>
</dbReference>
<dbReference type="InterPro" id="IPR001296">
    <property type="entry name" value="Glyco_trans_1"/>
</dbReference>
<proteinExistence type="predicted"/>
<organism evidence="5 6">
    <name type="scientific">Nocardioides scoriae</name>
    <dbReference type="NCBI Taxonomy" id="642780"/>
    <lineage>
        <taxon>Bacteria</taxon>
        <taxon>Bacillati</taxon>
        <taxon>Actinomycetota</taxon>
        <taxon>Actinomycetes</taxon>
        <taxon>Propionibacteriales</taxon>
        <taxon>Nocardioidaceae</taxon>
        <taxon>Nocardioides</taxon>
    </lineage>
</organism>
<protein>
    <submittedName>
        <fullName evidence="5">Glycosyltransferase involved in cell wall bisynthesis</fullName>
    </submittedName>
</protein>
<gene>
    <name evidence="5" type="ORF">SAMN04488570_1552</name>
</gene>
<dbReference type="InterPro" id="IPR028098">
    <property type="entry name" value="Glyco_trans_4-like_N"/>
</dbReference>
<evidence type="ECO:0000259" key="3">
    <source>
        <dbReference type="Pfam" id="PF00534"/>
    </source>
</evidence>
<dbReference type="RefSeq" id="WP_091733603.1">
    <property type="nucleotide sequence ID" value="NZ_LT629757.1"/>
</dbReference>